<dbReference type="Proteomes" id="UP000010959">
    <property type="component" value="Unassembled WGS sequence"/>
</dbReference>
<comment type="caution">
    <text evidence="2">The sequence shown here is derived from an EMBL/GenBank/DDBJ whole genome shotgun (WGS) entry which is preliminary data.</text>
</comment>
<name>L7C8W6_RHOBT</name>
<proteinExistence type="predicted"/>
<evidence type="ECO:0000313" key="2">
    <source>
        <dbReference type="EMBL" id="ELP30265.1"/>
    </source>
</evidence>
<gene>
    <name evidence="2" type="ORF">RBSWK_05782</name>
</gene>
<protein>
    <submittedName>
        <fullName evidence="2">Uncharacterized protein</fullName>
    </submittedName>
</protein>
<dbReference type="AlphaFoldDB" id="L7C8W6"/>
<organism evidence="2 3">
    <name type="scientific">Rhodopirellula baltica SWK14</name>
    <dbReference type="NCBI Taxonomy" id="993516"/>
    <lineage>
        <taxon>Bacteria</taxon>
        <taxon>Pseudomonadati</taxon>
        <taxon>Planctomycetota</taxon>
        <taxon>Planctomycetia</taxon>
        <taxon>Pirellulales</taxon>
        <taxon>Pirellulaceae</taxon>
        <taxon>Rhodopirellula</taxon>
    </lineage>
</organism>
<accession>L7C8W6</accession>
<feature type="region of interest" description="Disordered" evidence="1">
    <location>
        <begin position="200"/>
        <end position="241"/>
    </location>
</feature>
<dbReference type="PATRIC" id="fig|993516.3.peg.6196"/>
<evidence type="ECO:0000313" key="3">
    <source>
        <dbReference type="Proteomes" id="UP000010959"/>
    </source>
</evidence>
<reference evidence="2 3" key="1">
    <citation type="journal article" date="2013" name="Mar. Genomics">
        <title>Expression of sulfatases in Rhodopirellula baltica and the diversity of sulfatases in the genus Rhodopirellula.</title>
        <authorList>
            <person name="Wegner C.E."/>
            <person name="Richter-Heitmann T."/>
            <person name="Klindworth A."/>
            <person name="Klockow C."/>
            <person name="Richter M."/>
            <person name="Achstetter T."/>
            <person name="Glockner F.O."/>
            <person name="Harder J."/>
        </authorList>
    </citation>
    <scope>NUCLEOTIDE SEQUENCE [LARGE SCALE GENOMIC DNA]</scope>
    <source>
        <strain evidence="2 3">SWK14</strain>
    </source>
</reference>
<evidence type="ECO:0000256" key="1">
    <source>
        <dbReference type="SAM" id="MobiDB-lite"/>
    </source>
</evidence>
<dbReference type="EMBL" id="AMWG01000162">
    <property type="protein sequence ID" value="ELP30265.1"/>
    <property type="molecule type" value="Genomic_DNA"/>
</dbReference>
<sequence length="262" mass="28961">MVATRESANVLYRTDRSRRFDGCRKGSATFTSFGFAGCSAASLMKVNSLHASVPVLLVAMLAVWASNECHADWPFPLLRPDGAQRIDVIGPVGSRMPESYRRQYNRPTYLGGKTAAIIAPSSQEARAWQRADALGLYDDNGIKGALHGKHCPPQRVEQHYFYPKPWEVLTVGPRQSRSADATDVDRYQEPVLMKEVAEELEEAETLHRPSPDELESVLPEPEAQQPVQDPATDALDLNDQSSLPSVIRDPVFVAPVSGLIHR</sequence>